<dbReference type="EMBL" id="CAJNNV010005393">
    <property type="protein sequence ID" value="CAE8592014.1"/>
    <property type="molecule type" value="Genomic_DNA"/>
</dbReference>
<dbReference type="AlphaFoldDB" id="A0A813DZR8"/>
<feature type="transmembrane region" description="Helical" evidence="2">
    <location>
        <begin position="130"/>
        <end position="149"/>
    </location>
</feature>
<feature type="transmembrane region" description="Helical" evidence="2">
    <location>
        <begin position="156"/>
        <end position="174"/>
    </location>
</feature>
<keyword evidence="4" id="KW-1185">Reference proteome</keyword>
<feature type="transmembrane region" description="Helical" evidence="2">
    <location>
        <begin position="93"/>
        <end position="110"/>
    </location>
</feature>
<dbReference type="OrthoDB" id="440867at2759"/>
<dbReference type="Proteomes" id="UP000654075">
    <property type="component" value="Unassembled WGS sequence"/>
</dbReference>
<evidence type="ECO:0000256" key="2">
    <source>
        <dbReference type="SAM" id="Phobius"/>
    </source>
</evidence>
<evidence type="ECO:0000256" key="1">
    <source>
        <dbReference type="SAM" id="MobiDB-lite"/>
    </source>
</evidence>
<feature type="compositionally biased region" description="Basic and acidic residues" evidence="1">
    <location>
        <begin position="28"/>
        <end position="46"/>
    </location>
</feature>
<feature type="transmembrane region" description="Helical" evidence="2">
    <location>
        <begin position="279"/>
        <end position="303"/>
    </location>
</feature>
<feature type="compositionally biased region" description="Low complexity" evidence="1">
    <location>
        <begin position="16"/>
        <end position="27"/>
    </location>
</feature>
<feature type="transmembrane region" description="Helical" evidence="2">
    <location>
        <begin position="186"/>
        <end position="205"/>
    </location>
</feature>
<gene>
    <name evidence="3" type="ORF">PGLA1383_LOCUS10673</name>
</gene>
<keyword evidence="2" id="KW-0472">Membrane</keyword>
<proteinExistence type="predicted"/>
<comment type="caution">
    <text evidence="3">The sequence shown here is derived from an EMBL/GenBank/DDBJ whole genome shotgun (WGS) entry which is preliminary data.</text>
</comment>
<feature type="transmembrane region" description="Helical" evidence="2">
    <location>
        <begin position="246"/>
        <end position="267"/>
    </location>
</feature>
<protein>
    <submittedName>
        <fullName evidence="3">Uncharacterized protein</fullName>
    </submittedName>
</protein>
<keyword evidence="2" id="KW-1133">Transmembrane helix</keyword>
<dbReference type="OMA" id="CTLISIM"/>
<feature type="transmembrane region" description="Helical" evidence="2">
    <location>
        <begin position="212"/>
        <end position="234"/>
    </location>
</feature>
<accession>A0A813DZR8</accession>
<name>A0A813DZR8_POLGL</name>
<organism evidence="3 4">
    <name type="scientific">Polarella glacialis</name>
    <name type="common">Dinoflagellate</name>
    <dbReference type="NCBI Taxonomy" id="89957"/>
    <lineage>
        <taxon>Eukaryota</taxon>
        <taxon>Sar</taxon>
        <taxon>Alveolata</taxon>
        <taxon>Dinophyceae</taxon>
        <taxon>Suessiales</taxon>
        <taxon>Suessiaceae</taxon>
        <taxon>Polarella</taxon>
    </lineage>
</organism>
<reference evidence="3" key="1">
    <citation type="submission" date="2021-02" db="EMBL/GenBank/DDBJ databases">
        <authorList>
            <person name="Dougan E. K."/>
            <person name="Rhodes N."/>
            <person name="Thang M."/>
            <person name="Chan C."/>
        </authorList>
    </citation>
    <scope>NUCLEOTIDE SEQUENCE</scope>
</reference>
<keyword evidence="2" id="KW-0812">Transmembrane</keyword>
<feature type="region of interest" description="Disordered" evidence="1">
    <location>
        <begin position="1"/>
        <end position="46"/>
    </location>
</feature>
<evidence type="ECO:0000313" key="4">
    <source>
        <dbReference type="Proteomes" id="UP000654075"/>
    </source>
</evidence>
<evidence type="ECO:0000313" key="3">
    <source>
        <dbReference type="EMBL" id="CAE8592014.1"/>
    </source>
</evidence>
<sequence>MAAVQTGEASQELDLEAPSAAALPSDSPEGRGELEAPEEPNERLEERPRALGSWLPWAPPVRTAPSSWSAWRWPEASGKMPIYVQRRFRMKTFGLLGLQQGLVFAIMVLFDLLAHRRKGFVTAQSVECQVLFYCLGLVNMMALTSLYSVRNWYPQNYCCLAAITMIAGVFWGLARSVAASTLHFQLMTVMTVTMFAAAAFSWVLTREKSLPCVVVMLSVGLGWLVGSVVLVGTARYMQADTRETCLAIGFSLLLVFLMLIDVLKLLITCRPDDFMKVIVFMNSALLVVVSIPFFMLLFCFLHGDTDIRNLEFLEEAPHHVPMPVAFGRGHLGHEQA</sequence>